<evidence type="ECO:0008006" key="5">
    <source>
        <dbReference type="Google" id="ProtNLM"/>
    </source>
</evidence>
<evidence type="ECO:0000259" key="1">
    <source>
        <dbReference type="Pfam" id="PF07905"/>
    </source>
</evidence>
<keyword evidence="4" id="KW-1185">Reference proteome</keyword>
<evidence type="ECO:0000313" key="4">
    <source>
        <dbReference type="Proteomes" id="UP000619534"/>
    </source>
</evidence>
<name>A0ABQ1NJ36_9BACI</name>
<evidence type="ECO:0000259" key="2">
    <source>
        <dbReference type="Pfam" id="PF13556"/>
    </source>
</evidence>
<sequence length="548" mass="63164">MAKGLELTVKEVLGRDTFQDARLVAGAEGLSRPVKWTHILETKDFDLLINGGELILTTGSGLELDSANEETYQRLINKNAAGICIEKGEYFSELSTNIIELANQHKFPIIVFENLVKFVDITQDLHTSIINQHHQKLHELSELTTEFTHLSLSHNGILKILKKLHDYFRLPALFIADDSHSYYHPPEKKELEELIRRHVKTWKKDNLQRKTLTIADRSFAICPVIGLGQVWGYLCMEIVEFSIDDFFYSVLDRASLAIAQILLRDRTIEERKLKSEDELVRNLIQGKDYNRDDIQTFLTFSSSNLYYRVIVIKTEIPNFQMGEGDWEEMKLKRSMLIRTLFKQHGLFPAVSVRKHEIAVICSFISTEELKQDTTNFSKLINRIYTIDEKNILEGSQCQAGVSGVFKNIDDVGKHYEQAGEILQLAATISPTYFYDKAGIYRLLIQLKNSGELVQYIEDYLGPLLVHDSENDSNLLYTLTVYLECGCSKKEAAEKLYIVRQTLYHRLEKIEQLLKVDYTEAGNRLALETAIKAHQFLEFPDYHNRQENI</sequence>
<dbReference type="RefSeq" id="WP_229717797.1">
    <property type="nucleotide sequence ID" value="NZ_BMCJ01000001.1"/>
</dbReference>
<dbReference type="Proteomes" id="UP000619534">
    <property type="component" value="Unassembled WGS sequence"/>
</dbReference>
<reference evidence="4" key="1">
    <citation type="journal article" date="2019" name="Int. J. Syst. Evol. Microbiol.">
        <title>The Global Catalogue of Microorganisms (GCM) 10K type strain sequencing project: providing services to taxonomists for standard genome sequencing and annotation.</title>
        <authorList>
            <consortium name="The Broad Institute Genomics Platform"/>
            <consortium name="The Broad Institute Genome Sequencing Center for Infectious Disease"/>
            <person name="Wu L."/>
            <person name="Ma J."/>
        </authorList>
    </citation>
    <scope>NUCLEOTIDE SEQUENCE [LARGE SCALE GENOMIC DNA]</scope>
    <source>
        <strain evidence="4">CCM 7282</strain>
    </source>
</reference>
<evidence type="ECO:0000313" key="3">
    <source>
        <dbReference type="EMBL" id="GGC76286.1"/>
    </source>
</evidence>
<dbReference type="InterPro" id="IPR025736">
    <property type="entry name" value="PucR_C-HTH_dom"/>
</dbReference>
<gene>
    <name evidence="3" type="ORF">GCM10007216_03550</name>
</gene>
<dbReference type="InterPro" id="IPR012914">
    <property type="entry name" value="PucR_dom"/>
</dbReference>
<protein>
    <recommendedName>
        <fullName evidence="5">Purine catabolism regulator</fullName>
    </recommendedName>
</protein>
<proteinExistence type="predicted"/>
<dbReference type="InterPro" id="IPR051448">
    <property type="entry name" value="CdaR-like_regulators"/>
</dbReference>
<dbReference type="PANTHER" id="PTHR33744">
    <property type="entry name" value="CARBOHYDRATE DIACID REGULATOR"/>
    <property type="match status" value="1"/>
</dbReference>
<dbReference type="Pfam" id="PF07905">
    <property type="entry name" value="PucR"/>
    <property type="match status" value="1"/>
</dbReference>
<feature type="domain" description="Purine catabolism PurC-like" evidence="1">
    <location>
        <begin position="11"/>
        <end position="129"/>
    </location>
</feature>
<dbReference type="PANTHER" id="PTHR33744:SF1">
    <property type="entry name" value="DNA-BINDING TRANSCRIPTIONAL ACTIVATOR ADER"/>
    <property type="match status" value="1"/>
</dbReference>
<organism evidence="3 4">
    <name type="scientific">Thalassobacillus devorans</name>
    <dbReference type="NCBI Taxonomy" id="279813"/>
    <lineage>
        <taxon>Bacteria</taxon>
        <taxon>Bacillati</taxon>
        <taxon>Bacillota</taxon>
        <taxon>Bacilli</taxon>
        <taxon>Bacillales</taxon>
        <taxon>Bacillaceae</taxon>
        <taxon>Thalassobacillus</taxon>
    </lineage>
</organism>
<comment type="caution">
    <text evidence="3">The sequence shown here is derived from an EMBL/GenBank/DDBJ whole genome shotgun (WGS) entry which is preliminary data.</text>
</comment>
<dbReference type="Pfam" id="PF13556">
    <property type="entry name" value="HTH_30"/>
    <property type="match status" value="1"/>
</dbReference>
<accession>A0ABQ1NJ36</accession>
<dbReference type="EMBL" id="BMCJ01000001">
    <property type="protein sequence ID" value="GGC76286.1"/>
    <property type="molecule type" value="Genomic_DNA"/>
</dbReference>
<dbReference type="InterPro" id="IPR042070">
    <property type="entry name" value="PucR_C-HTH_sf"/>
</dbReference>
<dbReference type="Gene3D" id="1.10.10.2840">
    <property type="entry name" value="PucR C-terminal helix-turn-helix domain"/>
    <property type="match status" value="1"/>
</dbReference>
<feature type="domain" description="PucR C-terminal helix-turn-helix" evidence="2">
    <location>
        <begin position="474"/>
        <end position="532"/>
    </location>
</feature>